<comment type="caution">
    <text evidence="2">The sequence shown here is derived from an EMBL/GenBank/DDBJ whole genome shotgun (WGS) entry which is preliminary data.</text>
</comment>
<proteinExistence type="predicted"/>
<keyword evidence="3" id="KW-1185">Reference proteome</keyword>
<dbReference type="EMBL" id="JACEFG010000001">
    <property type="protein sequence ID" value="MBA2174084.1"/>
    <property type="molecule type" value="Genomic_DNA"/>
</dbReference>
<evidence type="ECO:0000313" key="3">
    <source>
        <dbReference type="Proteomes" id="UP000571017"/>
    </source>
</evidence>
<sequence length="98" mass="11063">MSWKSVEMQVALPRVQDAGKLQEQIAQRNPTLQHFVSQKQEQLDRKKRVSVMNSENVEDALVNDEGPSQTPSLSEKGANVKEETIDHPFLGKRVDYSG</sequence>
<dbReference type="AlphaFoldDB" id="A0A838CQ49"/>
<name>A0A838CQ49_9BACI</name>
<evidence type="ECO:0000313" key="2">
    <source>
        <dbReference type="EMBL" id="MBA2174084.1"/>
    </source>
</evidence>
<evidence type="ECO:0000256" key="1">
    <source>
        <dbReference type="SAM" id="MobiDB-lite"/>
    </source>
</evidence>
<dbReference type="Proteomes" id="UP000571017">
    <property type="component" value="Unassembled WGS sequence"/>
</dbReference>
<organism evidence="2 3">
    <name type="scientific">Halobacillus locisalis</name>
    <dbReference type="NCBI Taxonomy" id="220753"/>
    <lineage>
        <taxon>Bacteria</taxon>
        <taxon>Bacillati</taxon>
        <taxon>Bacillota</taxon>
        <taxon>Bacilli</taxon>
        <taxon>Bacillales</taxon>
        <taxon>Bacillaceae</taxon>
        <taxon>Halobacillus</taxon>
    </lineage>
</organism>
<reference evidence="2 3" key="1">
    <citation type="journal article" date="2004" name="Extremophiles">
        <title>Halobacillus locisalis sp. nov., a halophilic bacterium isolated from a marine solar saltern of the Yellow Sea in Korea.</title>
        <authorList>
            <person name="Yoon J.H."/>
            <person name="Kang K.H."/>
            <person name="Oh T.K."/>
            <person name="Park Y.H."/>
        </authorList>
    </citation>
    <scope>NUCLEOTIDE SEQUENCE [LARGE SCALE GENOMIC DNA]</scope>
    <source>
        <strain evidence="2 3">KCTC 3788</strain>
    </source>
</reference>
<gene>
    <name evidence="2" type="ORF">H0266_04125</name>
</gene>
<dbReference type="RefSeq" id="WP_181471099.1">
    <property type="nucleotide sequence ID" value="NZ_JACEFG010000001.1"/>
</dbReference>
<feature type="region of interest" description="Disordered" evidence="1">
    <location>
        <begin position="54"/>
        <end position="98"/>
    </location>
</feature>
<accession>A0A838CQ49</accession>
<protein>
    <submittedName>
        <fullName evidence="2">Uncharacterized protein</fullName>
    </submittedName>
</protein>